<evidence type="ECO:0000256" key="7">
    <source>
        <dbReference type="ARBA" id="ARBA00023012"/>
    </source>
</evidence>
<evidence type="ECO:0000256" key="8">
    <source>
        <dbReference type="PROSITE-ProRule" id="PRU00110"/>
    </source>
</evidence>
<comment type="catalytic activity">
    <reaction evidence="1">
        <text>ATP + protein L-histidine = ADP + protein N-phospho-L-histidine.</text>
        <dbReference type="EC" id="2.7.13.3"/>
    </reaction>
</comment>
<sequence length="728" mass="77300">MTGASPEELAEFLAESQENLDRFDRDVLALESDPSNRDAVASAFRAIHTLKGTCGFLGFGRLEGLAHDGESLLARVRDGAVRVDAAVADALLALEDAVRRSLDAIAATGDEDDEHWEELRARLVALAEQAHEAPRSVAGANAVVFAPAPSSGAPAELSSGPESQASVEGDVARGAEPDGKSGARPTLGETAVRVDVGLLDRLMNLVGELVLARNRVMQLAQSEGSAALAASTQQLSIIASELQEQVMKTRMQPIDTLFAKLPRVVRDLARELGREVELVLEGRDTELDRTIIEAIRDPMTHLIRNAIDHGIEPPDERRSQGKAAHGVLRIDAYHEGGSVIIDVSDDGRGIDLEAVRARALARGLVHADELARLGPREVAELIFVPGFSTATTVSAVSGRGVGMDVVKTNVESVGGSIDIDSDPGRGTRMRLRIPLTLAIIPALMVETHGQRFAIPQAALAELVRLELDGRHSLVEIVDHTPVLRRRDRLVPLLDLGAILGLAPPFPERGLDAVSVVILSAGATSFGIVVDRIVDTQEIVVKPLGQFVSQLQCYSGATILGDGRVALIVDVGGIAQLGGLAVERAHETTSESVGEAESEAEPVIVLAAGGTERLGVRLREIERLEEFALGAVEYVEGHEVVQYRGGVMRLVRLAHLVGLASQPARPDPINVIVAVDPAGQLVGLVVDEVLDMALAPVSRTHGAIVLDGKLVRVLELDALLERAGEVSHV</sequence>
<evidence type="ECO:0000256" key="6">
    <source>
        <dbReference type="ARBA" id="ARBA00022777"/>
    </source>
</evidence>
<evidence type="ECO:0000313" key="14">
    <source>
        <dbReference type="Proteomes" id="UP000000771"/>
    </source>
</evidence>
<dbReference type="InterPro" id="IPR003594">
    <property type="entry name" value="HATPase_dom"/>
</dbReference>
<dbReference type="GO" id="GO:0000155">
    <property type="term" value="F:phosphorelay sensor kinase activity"/>
    <property type="evidence" value="ECO:0007669"/>
    <property type="project" value="InterPro"/>
</dbReference>
<feature type="compositionally biased region" description="Basic and acidic residues" evidence="9">
    <location>
        <begin position="170"/>
        <end position="181"/>
    </location>
</feature>
<evidence type="ECO:0000256" key="9">
    <source>
        <dbReference type="SAM" id="MobiDB-lite"/>
    </source>
</evidence>
<dbReference type="SMART" id="SM00260">
    <property type="entry name" value="CheW"/>
    <property type="match status" value="2"/>
</dbReference>
<accession>C7M283</accession>
<dbReference type="InterPro" id="IPR036097">
    <property type="entry name" value="HisK_dim/P_sf"/>
</dbReference>
<dbReference type="InterPro" id="IPR036890">
    <property type="entry name" value="HATPase_C_sf"/>
</dbReference>
<dbReference type="PROSITE" id="PS50894">
    <property type="entry name" value="HPT"/>
    <property type="match status" value="1"/>
</dbReference>
<dbReference type="Gene3D" id="2.40.50.180">
    <property type="entry name" value="CheA-289, Domain 4"/>
    <property type="match status" value="1"/>
</dbReference>
<dbReference type="SUPFAM" id="SSF55874">
    <property type="entry name" value="ATPase domain of HSP90 chaperone/DNA topoisomerase II/histidine kinase"/>
    <property type="match status" value="1"/>
</dbReference>
<dbReference type="Gene3D" id="2.30.30.40">
    <property type="entry name" value="SH3 Domains"/>
    <property type="match status" value="1"/>
</dbReference>
<dbReference type="Pfam" id="PF02518">
    <property type="entry name" value="HATPase_c"/>
    <property type="match status" value="1"/>
</dbReference>
<dbReference type="SUPFAM" id="SSF47226">
    <property type="entry name" value="Histidine-containing phosphotransfer domain, HPT domain"/>
    <property type="match status" value="1"/>
</dbReference>
<dbReference type="Gene3D" id="1.10.287.560">
    <property type="entry name" value="Histidine kinase CheA-like, homodimeric domain"/>
    <property type="match status" value="1"/>
</dbReference>
<dbReference type="CDD" id="cd00731">
    <property type="entry name" value="CheA_reg"/>
    <property type="match status" value="1"/>
</dbReference>
<dbReference type="InterPro" id="IPR008207">
    <property type="entry name" value="Sig_transdc_His_kin_Hpt_dom"/>
</dbReference>
<dbReference type="HOGENOM" id="CLU_000650_5_2_11"/>
<dbReference type="InterPro" id="IPR036061">
    <property type="entry name" value="CheW-like_dom_sf"/>
</dbReference>
<dbReference type="InterPro" id="IPR004358">
    <property type="entry name" value="Sig_transdc_His_kin-like_C"/>
</dbReference>
<proteinExistence type="predicted"/>
<dbReference type="SMART" id="SM00073">
    <property type="entry name" value="HPT"/>
    <property type="match status" value="1"/>
</dbReference>
<dbReference type="Gene3D" id="3.30.565.10">
    <property type="entry name" value="Histidine kinase-like ATPase, C-terminal domain"/>
    <property type="match status" value="1"/>
</dbReference>
<name>C7M283_ACIFD</name>
<dbReference type="OrthoDB" id="9803176at2"/>
<dbReference type="GO" id="GO:0005737">
    <property type="term" value="C:cytoplasm"/>
    <property type="evidence" value="ECO:0007669"/>
    <property type="project" value="InterPro"/>
</dbReference>
<dbReference type="AlphaFoldDB" id="C7M283"/>
<keyword evidence="7" id="KW-0902">Two-component regulatory system</keyword>
<dbReference type="CDD" id="cd16916">
    <property type="entry name" value="HATPase_CheA-like"/>
    <property type="match status" value="1"/>
</dbReference>
<feature type="domain" description="CheW-like" evidence="11">
    <location>
        <begin position="599"/>
        <end position="728"/>
    </location>
</feature>
<dbReference type="PRINTS" id="PR00344">
    <property type="entry name" value="BCTRLSENSOR"/>
</dbReference>
<evidence type="ECO:0000259" key="10">
    <source>
        <dbReference type="PROSITE" id="PS50109"/>
    </source>
</evidence>
<feature type="domain" description="HPt" evidence="12">
    <location>
        <begin position="1"/>
        <end position="105"/>
    </location>
</feature>
<dbReference type="Pfam" id="PF02895">
    <property type="entry name" value="H-kinase_dim"/>
    <property type="match status" value="1"/>
</dbReference>
<dbReference type="EC" id="2.7.13.3" evidence="3"/>
<evidence type="ECO:0000256" key="5">
    <source>
        <dbReference type="ARBA" id="ARBA00022679"/>
    </source>
</evidence>
<dbReference type="FunFam" id="3.30.565.10:FF:000016">
    <property type="entry name" value="Chemotaxis protein CheA, putative"/>
    <property type="match status" value="1"/>
</dbReference>
<evidence type="ECO:0000256" key="3">
    <source>
        <dbReference type="ARBA" id="ARBA00012438"/>
    </source>
</evidence>
<dbReference type="SUPFAM" id="SSF47384">
    <property type="entry name" value="Homodimeric domain of signal transducing histidine kinase"/>
    <property type="match status" value="1"/>
</dbReference>
<dbReference type="STRING" id="525909.Afer_0212"/>
<keyword evidence="14" id="KW-1185">Reference proteome</keyword>
<dbReference type="Pfam" id="PF01584">
    <property type="entry name" value="CheW"/>
    <property type="match status" value="2"/>
</dbReference>
<reference evidence="13 14" key="1">
    <citation type="journal article" date="2009" name="Stand. Genomic Sci.">
        <title>Complete genome sequence of Acidimicrobium ferrooxidans type strain (ICP).</title>
        <authorList>
            <person name="Clum A."/>
            <person name="Nolan M."/>
            <person name="Lang E."/>
            <person name="Glavina Del Rio T."/>
            <person name="Tice H."/>
            <person name="Copeland A."/>
            <person name="Cheng J.F."/>
            <person name="Lucas S."/>
            <person name="Chen F."/>
            <person name="Bruce D."/>
            <person name="Goodwin L."/>
            <person name="Pitluck S."/>
            <person name="Ivanova N."/>
            <person name="Mavrommatis K."/>
            <person name="Mikhailova N."/>
            <person name="Pati A."/>
            <person name="Chen A."/>
            <person name="Palaniappan K."/>
            <person name="Goker M."/>
            <person name="Spring S."/>
            <person name="Land M."/>
            <person name="Hauser L."/>
            <person name="Chang Y.J."/>
            <person name="Jeffries C.C."/>
            <person name="Chain P."/>
            <person name="Bristow J."/>
            <person name="Eisen J.A."/>
            <person name="Markowitz V."/>
            <person name="Hugenholtz P."/>
            <person name="Kyrpides N.C."/>
            <person name="Klenk H.P."/>
            <person name="Lapidus A."/>
        </authorList>
    </citation>
    <scope>NUCLEOTIDE SEQUENCE [LARGE SCALE GENOMIC DNA]</scope>
    <source>
        <strain evidence="14">DSM 10331 / JCM 15462 / NBRC 103882 / ICP</strain>
    </source>
</reference>
<protein>
    <recommendedName>
        <fullName evidence="3">histidine kinase</fullName>
        <ecNumber evidence="3">2.7.13.3</ecNumber>
    </recommendedName>
</protein>
<dbReference type="CDD" id="cd00088">
    <property type="entry name" value="HPT"/>
    <property type="match status" value="1"/>
</dbReference>
<comment type="subcellular location">
    <subcellularLocation>
        <location evidence="2">Cell membrane</location>
    </subcellularLocation>
</comment>
<dbReference type="GO" id="GO:0006935">
    <property type="term" value="P:chemotaxis"/>
    <property type="evidence" value="ECO:0007669"/>
    <property type="project" value="InterPro"/>
</dbReference>
<dbReference type="SMART" id="SM00387">
    <property type="entry name" value="HATPase_c"/>
    <property type="match status" value="1"/>
</dbReference>
<dbReference type="EMBL" id="CP001631">
    <property type="protein sequence ID" value="ACU53181.1"/>
    <property type="molecule type" value="Genomic_DNA"/>
</dbReference>
<dbReference type="InterPro" id="IPR002545">
    <property type="entry name" value="CheW-lke_dom"/>
</dbReference>
<keyword evidence="4 8" id="KW-0597">Phosphoprotein</keyword>
<dbReference type="GO" id="GO:0005886">
    <property type="term" value="C:plasma membrane"/>
    <property type="evidence" value="ECO:0007669"/>
    <property type="project" value="UniProtKB-SubCell"/>
</dbReference>
<dbReference type="InterPro" id="IPR005467">
    <property type="entry name" value="His_kinase_dom"/>
</dbReference>
<feature type="region of interest" description="Disordered" evidence="9">
    <location>
        <begin position="150"/>
        <end position="186"/>
    </location>
</feature>
<evidence type="ECO:0000256" key="4">
    <source>
        <dbReference type="ARBA" id="ARBA00022553"/>
    </source>
</evidence>
<dbReference type="InterPro" id="IPR036641">
    <property type="entry name" value="HPT_dom_sf"/>
</dbReference>
<dbReference type="InterPro" id="IPR051315">
    <property type="entry name" value="Bact_Chemotaxis_CheA"/>
</dbReference>
<dbReference type="PROSITE" id="PS50851">
    <property type="entry name" value="CHEW"/>
    <property type="match status" value="2"/>
</dbReference>
<dbReference type="PANTHER" id="PTHR43395">
    <property type="entry name" value="SENSOR HISTIDINE KINASE CHEA"/>
    <property type="match status" value="1"/>
</dbReference>
<dbReference type="Gene3D" id="1.20.120.160">
    <property type="entry name" value="HPT domain"/>
    <property type="match status" value="1"/>
</dbReference>
<dbReference type="SUPFAM" id="SSF50341">
    <property type="entry name" value="CheW-like"/>
    <property type="match status" value="2"/>
</dbReference>
<keyword evidence="5" id="KW-0808">Transferase</keyword>
<dbReference type="InterPro" id="IPR037006">
    <property type="entry name" value="CheA-like_homodim_sf"/>
</dbReference>
<feature type="domain" description="CheW-like" evidence="11">
    <location>
        <begin position="439"/>
        <end position="579"/>
    </location>
</feature>
<dbReference type="Pfam" id="PF01627">
    <property type="entry name" value="Hpt"/>
    <property type="match status" value="1"/>
</dbReference>
<evidence type="ECO:0000256" key="2">
    <source>
        <dbReference type="ARBA" id="ARBA00004236"/>
    </source>
</evidence>
<feature type="modified residue" description="Phosphohistidine" evidence="8">
    <location>
        <position position="48"/>
    </location>
</feature>
<dbReference type="eggNOG" id="COG0643">
    <property type="taxonomic scope" value="Bacteria"/>
</dbReference>
<dbReference type="Proteomes" id="UP000000771">
    <property type="component" value="Chromosome"/>
</dbReference>
<dbReference type="RefSeq" id="WP_015797686.1">
    <property type="nucleotide sequence ID" value="NC_013124.1"/>
</dbReference>
<dbReference type="SMART" id="SM01231">
    <property type="entry name" value="H-kinase_dim"/>
    <property type="match status" value="1"/>
</dbReference>
<dbReference type="KEGG" id="afo:Afer_0212"/>
<keyword evidence="6 13" id="KW-0418">Kinase</keyword>
<evidence type="ECO:0000256" key="1">
    <source>
        <dbReference type="ARBA" id="ARBA00000085"/>
    </source>
</evidence>
<organism evidence="13 14">
    <name type="scientific">Acidimicrobium ferrooxidans (strain DSM 10331 / JCM 15462 / NBRC 103882 / ICP)</name>
    <dbReference type="NCBI Taxonomy" id="525909"/>
    <lineage>
        <taxon>Bacteria</taxon>
        <taxon>Bacillati</taxon>
        <taxon>Actinomycetota</taxon>
        <taxon>Acidimicrobiia</taxon>
        <taxon>Acidimicrobiales</taxon>
        <taxon>Acidimicrobiaceae</taxon>
        <taxon>Acidimicrobium</taxon>
    </lineage>
</organism>
<evidence type="ECO:0000259" key="11">
    <source>
        <dbReference type="PROSITE" id="PS50851"/>
    </source>
</evidence>
<evidence type="ECO:0000259" key="12">
    <source>
        <dbReference type="PROSITE" id="PS50894"/>
    </source>
</evidence>
<evidence type="ECO:0000313" key="13">
    <source>
        <dbReference type="EMBL" id="ACU53181.1"/>
    </source>
</evidence>
<dbReference type="PANTHER" id="PTHR43395:SF1">
    <property type="entry name" value="CHEMOTAXIS PROTEIN CHEA"/>
    <property type="match status" value="1"/>
</dbReference>
<dbReference type="InterPro" id="IPR004105">
    <property type="entry name" value="CheA-like_dim"/>
</dbReference>
<feature type="domain" description="Histidine kinase" evidence="10">
    <location>
        <begin position="200"/>
        <end position="437"/>
    </location>
</feature>
<gene>
    <name evidence="13" type="ordered locus">Afer_0212</name>
</gene>
<dbReference type="PROSITE" id="PS50109">
    <property type="entry name" value="HIS_KIN"/>
    <property type="match status" value="1"/>
</dbReference>
<dbReference type="eggNOG" id="COG2198">
    <property type="taxonomic scope" value="Bacteria"/>
</dbReference>